<keyword evidence="4" id="KW-0159">Chromosome partition</keyword>
<dbReference type="GO" id="GO:0004197">
    <property type="term" value="F:cysteine-type endopeptidase activity"/>
    <property type="evidence" value="ECO:0007669"/>
    <property type="project" value="InterPro"/>
</dbReference>
<reference evidence="7 8" key="1">
    <citation type="submission" date="2016-04" db="EMBL/GenBank/DDBJ databases">
        <title>A degradative enzymes factory behind the ericoid mycorrhizal symbiosis.</title>
        <authorList>
            <consortium name="DOE Joint Genome Institute"/>
            <person name="Martino E."/>
            <person name="Morin E."/>
            <person name="Grelet G."/>
            <person name="Kuo A."/>
            <person name="Kohler A."/>
            <person name="Daghino S."/>
            <person name="Barry K."/>
            <person name="Choi C."/>
            <person name="Cichocki N."/>
            <person name="Clum A."/>
            <person name="Copeland A."/>
            <person name="Hainaut M."/>
            <person name="Haridas S."/>
            <person name="Labutti K."/>
            <person name="Lindquist E."/>
            <person name="Lipzen A."/>
            <person name="Khouja H.-R."/>
            <person name="Murat C."/>
            <person name="Ohm R."/>
            <person name="Olson A."/>
            <person name="Spatafora J."/>
            <person name="Veneault-Fourrey C."/>
            <person name="Henrissat B."/>
            <person name="Grigoriev I."/>
            <person name="Martin F."/>
            <person name="Perotto S."/>
        </authorList>
    </citation>
    <scope>NUCLEOTIDE SEQUENCE [LARGE SCALE GENOMIC DNA]</scope>
    <source>
        <strain evidence="7 8">E</strain>
    </source>
</reference>
<protein>
    <recommendedName>
        <fullName evidence="2">separase</fullName>
        <ecNumber evidence="2">3.4.22.49</ecNumber>
    </recommendedName>
</protein>
<dbReference type="Proteomes" id="UP000235371">
    <property type="component" value="Unassembled WGS sequence"/>
</dbReference>
<dbReference type="InterPro" id="IPR030397">
    <property type="entry name" value="SEPARIN_core_dom"/>
</dbReference>
<dbReference type="GO" id="GO:0005634">
    <property type="term" value="C:nucleus"/>
    <property type="evidence" value="ECO:0007669"/>
    <property type="project" value="InterPro"/>
</dbReference>
<evidence type="ECO:0000256" key="1">
    <source>
        <dbReference type="ARBA" id="ARBA00000451"/>
    </source>
</evidence>
<dbReference type="OrthoDB" id="10255632at2759"/>
<dbReference type="InParanoid" id="A0A2J6T514"/>
<evidence type="ECO:0000313" key="7">
    <source>
        <dbReference type="EMBL" id="PMD58111.1"/>
    </source>
</evidence>
<evidence type="ECO:0000256" key="2">
    <source>
        <dbReference type="ARBA" id="ARBA00012489"/>
    </source>
</evidence>
<dbReference type="GO" id="GO:0051307">
    <property type="term" value="P:meiotic chromosome separation"/>
    <property type="evidence" value="ECO:0007669"/>
    <property type="project" value="TreeGrafter"/>
</dbReference>
<evidence type="ECO:0000256" key="5">
    <source>
        <dbReference type="SAM" id="MobiDB-lite"/>
    </source>
</evidence>
<feature type="region of interest" description="Disordered" evidence="5">
    <location>
        <begin position="135"/>
        <end position="180"/>
    </location>
</feature>
<dbReference type="GO" id="GO:0006508">
    <property type="term" value="P:proteolysis"/>
    <property type="evidence" value="ECO:0007669"/>
    <property type="project" value="InterPro"/>
</dbReference>
<feature type="compositionally biased region" description="Low complexity" evidence="5">
    <location>
        <begin position="157"/>
        <end position="179"/>
    </location>
</feature>
<dbReference type="RefSeq" id="XP_024735015.1">
    <property type="nucleotide sequence ID" value="XM_024877045.1"/>
</dbReference>
<dbReference type="GeneID" id="36585122"/>
<dbReference type="SUPFAM" id="SSF48452">
    <property type="entry name" value="TPR-like"/>
    <property type="match status" value="1"/>
</dbReference>
<evidence type="ECO:0000256" key="4">
    <source>
        <dbReference type="ARBA" id="ARBA00022829"/>
    </source>
</evidence>
<dbReference type="EMBL" id="KZ613828">
    <property type="protein sequence ID" value="PMD58111.1"/>
    <property type="molecule type" value="Genomic_DNA"/>
</dbReference>
<proteinExistence type="predicted"/>
<dbReference type="GO" id="GO:0005737">
    <property type="term" value="C:cytoplasm"/>
    <property type="evidence" value="ECO:0007669"/>
    <property type="project" value="TreeGrafter"/>
</dbReference>
<dbReference type="PANTHER" id="PTHR12792">
    <property type="entry name" value="EXTRA SPINDLE POLES 1-RELATED"/>
    <property type="match status" value="1"/>
</dbReference>
<dbReference type="InterPro" id="IPR011990">
    <property type="entry name" value="TPR-like_helical_dom_sf"/>
</dbReference>
<dbReference type="GO" id="GO:0051301">
    <property type="term" value="P:cell division"/>
    <property type="evidence" value="ECO:0007669"/>
    <property type="project" value="UniProtKB-KW"/>
</dbReference>
<accession>A0A2J6T514</accession>
<dbReference type="Gene3D" id="1.25.40.10">
    <property type="entry name" value="Tetratricopeptide repeat domain"/>
    <property type="match status" value="1"/>
</dbReference>
<name>A0A2J6T514_9HELO</name>
<dbReference type="PANTHER" id="PTHR12792:SF0">
    <property type="entry name" value="SEPARIN"/>
    <property type="match status" value="1"/>
</dbReference>
<feature type="domain" description="Peptidase C50" evidence="6">
    <location>
        <begin position="1936"/>
        <end position="2031"/>
    </location>
</feature>
<evidence type="ECO:0000256" key="3">
    <source>
        <dbReference type="ARBA" id="ARBA00022801"/>
    </source>
</evidence>
<gene>
    <name evidence="7" type="ORF">K444DRAFT_564002</name>
</gene>
<sequence length="2127" mass="235370">MASLQATADSIRAAVGSISTCAPVTATLLSELLLPKTGIQHITTASSSIKSTKTTASSKHKSTKPASKSRNQKVASEDKLGKGENQLSPKERSILATEIINATLKNLSDAIRAPVSGPVQGQGSSKDVIKASARKALRRSNSLPQSPLQPRSLNRVSSSPSISSREIRPSSSSSSSIASSEHRSTAECARIAFSCLRTLQASKIAGIDFPDLQLENGMSVLIGKLVSLGLDDLATKELRILKRRLESVDGSKKSSVPKVSPTANAQTLPELLDFGKTQFTGARLGLVITTQLQILRLMASSRKPQHAEAALPLLITSHPSSPTRLLLLAAKESKDLKRAEKLSRQLQNLSEILLSITPSVSPADDALAVEGRLSVIPEAAVQLQTLAFHNRFLWWGIVGHKGNLSREIFDPFLRCLSSFARRSRSDAPDKYRISASITADLMTLLNDCSDSQPRGLKCVLGGIYKILGSFAKDANLISEAIEWTEEYRKTLDPKIDSEAKRCSAIARLVSLKLRMTTINPKDEGLLLTLLEELERPFKGESSEIDDLLIEAFQARRSAMTVLSQYKVSSGPTAANKMPDGLRQMCESLVFLCPRLSIRYLGSPPDVNSATKDILRHEQRRYFISKPALNSIDSVLFLARTFLGEGQMAWDLVDSKLQDCILLLNRLDLSRDDATACEGPSSHHVRISNLYYTLYLDMRRSPDSTKDSQQLRVLRRSIDAVRARPCQERKEALLPTKLERLAEFCKTTGRYDELSKTLSSLRDEIISDGCLSAVAEMASFRPIKVVWNGEDAEAATLGRTIQSLLRVQIKYSSSVSEISLFQSSWSEEEIGAVLELQLDTLSKQASESTTAHCLLSQALRKLLSVYDRARFPLRRIRILLRLWPLDIENLEEIVQDVPTELSVTSMTGLTIEGTRDERLAGYLEHLRAMALTTTELRQEKPSVDVLKESLGVWSSIRKRCEEFAALERQVDDIPGLVAHLHTIGDYFEMKGHATARVAVLRLIADIDELYSDKSSPDDLVLGFTRLGVQWLQLGYSRKAGLALDRARIYNQQNGVTAFASLQLHISYSQYLLAIGNLDKIEDYLASAQSMYSLAKDQLSRQRSVSGLQQKTKMNLLISDACLLYSMLAMERGTASLALTHAKQCVRLLRRAWANTEEETGRKISLPDSSSQKATEKLVQELSQLNLSTTNMQMDVSIVRTSSGSTLWNLVAPLFHGLRYLSQLYAHHGMFQETLYYAQQAYKLSTEVGSETHLAMAAAHLGSIWLKSGNLEKGSEFLMEAQQVSTPCEKNRDTALRMYHLGSMHGLLGDRDAEIVAYDQAQDVLQSLTTATYIEFLDKFPDQSSDVHEQMPKLTVSKRREPASRKAVGRPKAAGAKDKTVAQAHSQTEEGPLVAEKCPQLTLLKAVILRDKARALISNMKFAEALECLNEAEAFANTQIEIVDQGLARAKHLLLHSVEQMNADPVYSVLQDSTISFPSVVGSSKMEKHGDRLSVIKVSPPRKAQMSRNNRDRAGSKSPAPDSFFDKLRQAQEHLTEVHSIAIAVAPMAVIYKVSTLLNSVAILLSAAGQVKGKILANPGFASCFIETARTLACRRESKAIRVDSHPTSKLEESSWPNVGCCDARRSSLGFHGDTSRFQKDHIDIIPKSWTVISVSLSESHHELSITKFQAGHSPFILRLPLARHNSMDADEEVFGFEQGRSELLEVIDLANESAHDAHSRSGREARQAWWEQREALDARLRDLLENIEKVWLGGFTGIFSQHARRPELLARFQKSFQNILDKHLPSRQKTGKKTNVPRITLDSRILDLFIGLGDASDEDCDFSEPLTDLLYFVVDVLQFHGELNAYAEIDFDSIVVETHDALRSYHQAVRGSNQIDEGRHTILILDKALHAFPWESLPCMDGLAVSRLPSLGCLRERVIKQDQDVPKDAPDGHYISQGNGSYILNPSGDLKHTQSTFQKSLESLNSWDGITNREPSEDEIKTALTSKDLLLYFGHGSGAQYIRAREIKKLDKCAVAMLMGCSSGALIETGLFEPYGPPTNYMHAGCPALVATLWDVTDKDIDRFAKSTFEHWGLFEPGTVGKGKGRLKAEQSGQMSLVEAVAKGREACNLRYLNAASVCVYGVPVYFR</sequence>
<feature type="region of interest" description="Disordered" evidence="5">
    <location>
        <begin position="1495"/>
        <end position="1521"/>
    </location>
</feature>
<dbReference type="Pfam" id="PF03568">
    <property type="entry name" value="Separin_C"/>
    <property type="match status" value="1"/>
</dbReference>
<keyword evidence="8" id="KW-1185">Reference proteome</keyword>
<keyword evidence="7" id="KW-0132">Cell division</keyword>
<evidence type="ECO:0000313" key="8">
    <source>
        <dbReference type="Proteomes" id="UP000235371"/>
    </source>
</evidence>
<feature type="compositionally biased region" description="Polar residues" evidence="5">
    <location>
        <begin position="139"/>
        <end position="156"/>
    </location>
</feature>
<feature type="region of interest" description="Disordered" evidence="5">
    <location>
        <begin position="1343"/>
        <end position="1390"/>
    </location>
</feature>
<keyword evidence="7" id="KW-0131">Cell cycle</keyword>
<organism evidence="7 8">
    <name type="scientific">Hyaloscypha bicolor E</name>
    <dbReference type="NCBI Taxonomy" id="1095630"/>
    <lineage>
        <taxon>Eukaryota</taxon>
        <taxon>Fungi</taxon>
        <taxon>Dikarya</taxon>
        <taxon>Ascomycota</taxon>
        <taxon>Pezizomycotina</taxon>
        <taxon>Leotiomycetes</taxon>
        <taxon>Helotiales</taxon>
        <taxon>Hyaloscyphaceae</taxon>
        <taxon>Hyaloscypha</taxon>
        <taxon>Hyaloscypha bicolor</taxon>
    </lineage>
</organism>
<dbReference type="PROSITE" id="PS51700">
    <property type="entry name" value="SEPARIN"/>
    <property type="match status" value="1"/>
</dbReference>
<dbReference type="GO" id="GO:0072686">
    <property type="term" value="C:mitotic spindle"/>
    <property type="evidence" value="ECO:0007669"/>
    <property type="project" value="TreeGrafter"/>
</dbReference>
<feature type="compositionally biased region" description="Low complexity" evidence="5">
    <location>
        <begin position="46"/>
        <end position="57"/>
    </location>
</feature>
<dbReference type="EC" id="3.4.22.49" evidence="2"/>
<keyword evidence="3" id="KW-0378">Hydrolase</keyword>
<evidence type="ECO:0000259" key="6">
    <source>
        <dbReference type="PROSITE" id="PS51700"/>
    </source>
</evidence>
<feature type="region of interest" description="Disordered" evidence="5">
    <location>
        <begin position="46"/>
        <end position="89"/>
    </location>
</feature>
<comment type="catalytic activity">
    <reaction evidence="1">
        <text>All bonds known to be hydrolyzed by this endopeptidase have arginine in P1 and an acidic residue in P4. P6 is often occupied by an acidic residue or by a hydroxy-amino-acid residue, the phosphorylation of which enhances cleavage.</text>
        <dbReference type="EC" id="3.4.22.49"/>
    </reaction>
</comment>
<dbReference type="InterPro" id="IPR005314">
    <property type="entry name" value="Peptidase_C50"/>
</dbReference>
<dbReference type="STRING" id="1095630.A0A2J6T514"/>
<dbReference type="GO" id="GO:0044732">
    <property type="term" value="C:mitotic spindle pole body"/>
    <property type="evidence" value="ECO:0007669"/>
    <property type="project" value="TreeGrafter"/>
</dbReference>